<keyword evidence="1" id="KW-1133">Transmembrane helix</keyword>
<feature type="transmembrane region" description="Helical" evidence="1">
    <location>
        <begin position="12"/>
        <end position="34"/>
    </location>
</feature>
<evidence type="ECO:0000313" key="3">
    <source>
        <dbReference type="Proteomes" id="UP001472677"/>
    </source>
</evidence>
<proteinExistence type="predicted"/>
<dbReference type="EMBL" id="JBBPBM010000001">
    <property type="protein sequence ID" value="KAK8600605.1"/>
    <property type="molecule type" value="Genomic_DNA"/>
</dbReference>
<name>A0ABR2GCW4_9ROSI</name>
<protein>
    <submittedName>
        <fullName evidence="2">Uncharacterized protein</fullName>
    </submittedName>
</protein>
<accession>A0ABR2GCW4</accession>
<dbReference type="Proteomes" id="UP001472677">
    <property type="component" value="Unassembled WGS sequence"/>
</dbReference>
<keyword evidence="1" id="KW-0472">Membrane</keyword>
<reference evidence="2 3" key="1">
    <citation type="journal article" date="2024" name="G3 (Bethesda)">
        <title>Genome assembly of Hibiscus sabdariffa L. provides insights into metabolisms of medicinal natural products.</title>
        <authorList>
            <person name="Kim T."/>
        </authorList>
    </citation>
    <scope>NUCLEOTIDE SEQUENCE [LARGE SCALE GENOMIC DNA]</scope>
    <source>
        <strain evidence="2">TK-2024</strain>
        <tissue evidence="2">Old leaves</tissue>
    </source>
</reference>
<comment type="caution">
    <text evidence="2">The sequence shown here is derived from an EMBL/GenBank/DDBJ whole genome shotgun (WGS) entry which is preliminary data.</text>
</comment>
<sequence>MEKVGRGGRTMVGLNGFWSLHALRILTAEHVVWLKLSINLIEGVNLAATLGGFVFSFFVATDFTAAMLIAVETSDTSGSLSSDCVHGGWMSWISAVDPFLPTFSNEKITIRPVASYRLLKDYVEEDVVSKVDGARKLLKGREFYMLGFIKESFRFTSGRFRERRKAVRVN</sequence>
<evidence type="ECO:0000313" key="2">
    <source>
        <dbReference type="EMBL" id="KAK8600605.1"/>
    </source>
</evidence>
<keyword evidence="1" id="KW-0812">Transmembrane</keyword>
<evidence type="ECO:0000256" key="1">
    <source>
        <dbReference type="SAM" id="Phobius"/>
    </source>
</evidence>
<gene>
    <name evidence="2" type="ORF">V6N12_050458</name>
</gene>
<organism evidence="2 3">
    <name type="scientific">Hibiscus sabdariffa</name>
    <name type="common">roselle</name>
    <dbReference type="NCBI Taxonomy" id="183260"/>
    <lineage>
        <taxon>Eukaryota</taxon>
        <taxon>Viridiplantae</taxon>
        <taxon>Streptophyta</taxon>
        <taxon>Embryophyta</taxon>
        <taxon>Tracheophyta</taxon>
        <taxon>Spermatophyta</taxon>
        <taxon>Magnoliopsida</taxon>
        <taxon>eudicotyledons</taxon>
        <taxon>Gunneridae</taxon>
        <taxon>Pentapetalae</taxon>
        <taxon>rosids</taxon>
        <taxon>malvids</taxon>
        <taxon>Malvales</taxon>
        <taxon>Malvaceae</taxon>
        <taxon>Malvoideae</taxon>
        <taxon>Hibiscus</taxon>
    </lineage>
</organism>
<feature type="transmembrane region" description="Helical" evidence="1">
    <location>
        <begin position="46"/>
        <end position="71"/>
    </location>
</feature>
<keyword evidence="3" id="KW-1185">Reference proteome</keyword>